<dbReference type="InterPro" id="IPR011990">
    <property type="entry name" value="TPR-like_helical_dom_sf"/>
</dbReference>
<evidence type="ECO:0000256" key="1">
    <source>
        <dbReference type="SAM" id="SignalP"/>
    </source>
</evidence>
<protein>
    <submittedName>
        <fullName evidence="2">Tetratricopeptide repeat protein</fullName>
    </submittedName>
</protein>
<evidence type="ECO:0000313" key="2">
    <source>
        <dbReference type="EMBL" id="NNF06771.1"/>
    </source>
</evidence>
<evidence type="ECO:0000313" key="3">
    <source>
        <dbReference type="Proteomes" id="UP000547674"/>
    </source>
</evidence>
<sequence length="533" mass="59549">MIRRLMVLTTLILHTLTSGSLASAATPTEAIDSLEEARGLFRQGLFMGDIETLDRSRDMRFAALDALDEMDPQSITGVPWPERIAWMEHALFERRADWSLKLLGVIRASSADPFPPVGSANRGIGALVAGMSADAALRGVPNLSSDDKASLRSFAERAYEVSARENFLLRDEAFYRLWRLGDARDNLAMMAEWSDSLAVATPRSLRTPATRLTRVQRFLDLGDFGEALQEARLAMPKGDSAEMRWAMAEANFGLDFEGQGARELEKLIGSFGGQRLAWDAYEKRLRLGDTNTNLYLTKEQRFNLLKPLLKGSTAKRAEAALKTLADQNRSMRAQILSTLTEYYYKTKRYSDAEPYLKELIEGSDSISRRAQLTYARLLRNSGRIAPMEELYERLVSAGGSHGQKAIWELAREYESLARWEDANTAYSRLLSLFPGHGKKDKARYRRGFARYRMGAYVDAESDFRTLFRKKNGSAEEEAAFWLAKSLEAQGKAQEAQAVGSGAISSSFPAGFYGVSLRRDYGKETTAVQSTPLP</sequence>
<feature type="chain" id="PRO_5031533671" evidence="1">
    <location>
        <begin position="25"/>
        <end position="533"/>
    </location>
</feature>
<reference evidence="2 3" key="1">
    <citation type="submission" date="2020-03" db="EMBL/GenBank/DDBJ databases">
        <title>Metabolic flexibility allows generalist bacteria to become dominant in a frequently disturbed ecosystem.</title>
        <authorList>
            <person name="Chen Y.-J."/>
            <person name="Leung P.M."/>
            <person name="Bay S.K."/>
            <person name="Hugenholtz P."/>
            <person name="Kessler A.J."/>
            <person name="Shelley G."/>
            <person name="Waite D.W."/>
            <person name="Cook P.L."/>
            <person name="Greening C."/>
        </authorList>
    </citation>
    <scope>NUCLEOTIDE SEQUENCE [LARGE SCALE GENOMIC DNA]</scope>
    <source>
        <strain evidence="2">SS_bin_28</strain>
    </source>
</reference>
<name>A0A7Y2H293_UNCEI</name>
<dbReference type="SUPFAM" id="SSF48452">
    <property type="entry name" value="TPR-like"/>
    <property type="match status" value="1"/>
</dbReference>
<dbReference type="EMBL" id="JABDJR010000330">
    <property type="protein sequence ID" value="NNF06771.1"/>
    <property type="molecule type" value="Genomic_DNA"/>
</dbReference>
<feature type="non-terminal residue" evidence="2">
    <location>
        <position position="533"/>
    </location>
</feature>
<organism evidence="2 3">
    <name type="scientific">Eiseniibacteriota bacterium</name>
    <dbReference type="NCBI Taxonomy" id="2212470"/>
    <lineage>
        <taxon>Bacteria</taxon>
        <taxon>Candidatus Eiseniibacteriota</taxon>
    </lineage>
</organism>
<accession>A0A7Y2H293</accession>
<gene>
    <name evidence="2" type="ORF">HKN21_08420</name>
</gene>
<dbReference type="Proteomes" id="UP000547674">
    <property type="component" value="Unassembled WGS sequence"/>
</dbReference>
<dbReference type="Gene3D" id="1.25.40.10">
    <property type="entry name" value="Tetratricopeptide repeat domain"/>
    <property type="match status" value="2"/>
</dbReference>
<keyword evidence="1" id="KW-0732">Signal</keyword>
<feature type="signal peptide" evidence="1">
    <location>
        <begin position="1"/>
        <end position="24"/>
    </location>
</feature>
<proteinExistence type="predicted"/>
<dbReference type="AlphaFoldDB" id="A0A7Y2H293"/>
<comment type="caution">
    <text evidence="2">The sequence shown here is derived from an EMBL/GenBank/DDBJ whole genome shotgun (WGS) entry which is preliminary data.</text>
</comment>